<dbReference type="PANTHER" id="PTHR11493">
    <property type="entry name" value="SULFITE REDUCTASE [NADPH] SUBUNIT BETA-RELATED"/>
    <property type="match status" value="1"/>
</dbReference>
<dbReference type="InterPro" id="IPR006067">
    <property type="entry name" value="NO2/SO3_Rdtase_4Fe4S_dom"/>
</dbReference>
<keyword evidence="7" id="KW-0411">Iron-sulfur</keyword>
<dbReference type="Gene3D" id="3.90.480.20">
    <property type="match status" value="2"/>
</dbReference>
<keyword evidence="4" id="KW-0479">Metal-binding</keyword>
<dbReference type="Proteomes" id="UP001524570">
    <property type="component" value="Unassembled WGS sequence"/>
</dbReference>
<dbReference type="Pfam" id="PF01077">
    <property type="entry name" value="NIR_SIR"/>
    <property type="match status" value="2"/>
</dbReference>
<evidence type="ECO:0000259" key="9">
    <source>
        <dbReference type="Pfam" id="PF03460"/>
    </source>
</evidence>
<dbReference type="EMBL" id="JANIBL010000004">
    <property type="protein sequence ID" value="MCQ8116202.1"/>
    <property type="molecule type" value="Genomic_DNA"/>
</dbReference>
<keyword evidence="11" id="KW-1185">Reference proteome</keyword>
<dbReference type="SUPFAM" id="SSF55124">
    <property type="entry name" value="Nitrite/Sulfite reductase N-terminal domain-like"/>
    <property type="match status" value="2"/>
</dbReference>
<evidence type="ECO:0000313" key="11">
    <source>
        <dbReference type="Proteomes" id="UP001524570"/>
    </source>
</evidence>
<evidence type="ECO:0000256" key="3">
    <source>
        <dbReference type="ARBA" id="ARBA00022485"/>
    </source>
</evidence>
<keyword evidence="5" id="KW-0560">Oxidoreductase</keyword>
<evidence type="ECO:0000256" key="6">
    <source>
        <dbReference type="ARBA" id="ARBA00023004"/>
    </source>
</evidence>
<dbReference type="InterPro" id="IPR045169">
    <property type="entry name" value="NO2/SO3_Rdtase_4Fe4S_prot"/>
</dbReference>
<dbReference type="Gene3D" id="3.30.413.10">
    <property type="entry name" value="Sulfite Reductase Hemoprotein, domain 1"/>
    <property type="match status" value="2"/>
</dbReference>
<feature type="domain" description="Nitrite/sulphite reductase 4Fe-4S" evidence="8">
    <location>
        <begin position="408"/>
        <end position="546"/>
    </location>
</feature>
<comment type="cofactor">
    <cofactor evidence="1">
        <name>siroheme</name>
        <dbReference type="ChEBI" id="CHEBI:60052"/>
    </cofactor>
</comment>
<dbReference type="InterPro" id="IPR036136">
    <property type="entry name" value="Nit/Sulf_reduc_fer-like_dom_sf"/>
</dbReference>
<feature type="domain" description="Nitrite/sulphite reductase 4Fe-4S" evidence="8">
    <location>
        <begin position="119"/>
        <end position="271"/>
    </location>
</feature>
<evidence type="ECO:0000256" key="1">
    <source>
        <dbReference type="ARBA" id="ARBA00001929"/>
    </source>
</evidence>
<evidence type="ECO:0000256" key="7">
    <source>
        <dbReference type="ARBA" id="ARBA00023014"/>
    </source>
</evidence>
<proteinExistence type="predicted"/>
<dbReference type="RefSeq" id="WP_256605470.1">
    <property type="nucleotide sequence ID" value="NZ_JANIBL010000004.1"/>
</dbReference>
<evidence type="ECO:0000256" key="4">
    <source>
        <dbReference type="ARBA" id="ARBA00022723"/>
    </source>
</evidence>
<reference evidence="10 11" key="1">
    <citation type="submission" date="2022-07" db="EMBL/GenBank/DDBJ databases">
        <title>Methylomonas rivi sp. nov., Methylomonas rosea sp. nov., Methylomonas aureus sp. nov. and Methylomonas subterranea sp. nov., four novel methanotrophs isolated from a freshwater creek and the deep terrestrial subsurface.</title>
        <authorList>
            <person name="Abin C."/>
            <person name="Sankaranarayanan K."/>
            <person name="Garner C."/>
            <person name="Sindelar R."/>
            <person name="Kotary K."/>
            <person name="Garner R."/>
            <person name="Barclay S."/>
            <person name="Lawson P."/>
            <person name="Krumholz L."/>
        </authorList>
    </citation>
    <scope>NUCLEOTIDE SEQUENCE [LARGE SCALE GENOMIC DNA]</scope>
    <source>
        <strain evidence="10 11">WSC-7</strain>
    </source>
</reference>
<comment type="cofactor">
    <cofactor evidence="2">
        <name>[4Fe-4S] cluster</name>
        <dbReference type="ChEBI" id="CHEBI:49883"/>
    </cofactor>
</comment>
<gene>
    <name evidence="10" type="ORF">NP589_02115</name>
</gene>
<comment type="caution">
    <text evidence="10">The sequence shown here is derived from an EMBL/GenBank/DDBJ whole genome shotgun (WGS) entry which is preliminary data.</text>
</comment>
<keyword evidence="3" id="KW-0004">4Fe-4S</keyword>
<dbReference type="InterPro" id="IPR005117">
    <property type="entry name" value="NiRdtase/SiRdtase_haem-b_fer"/>
</dbReference>
<dbReference type="PANTHER" id="PTHR11493:SF47">
    <property type="entry name" value="SULFITE REDUCTASE [NADPH] SUBUNIT BETA"/>
    <property type="match status" value="1"/>
</dbReference>
<accession>A0ABT1TN51</accession>
<sequence>MYQYNKQDQTLIEERVNEFRGQTQRFLSGELGPDQFRALRLMNGLYVQTHAPMLRVAVPYGLLSSKQLRKLASVARDYDHGYCHFTTRQNVQYNWPELNRVPDLLAELATVQMHAIQTSGNCLRNTSSDHLAGICKDEIEDPRPYCEIIRQWTTLHPEFAFLPRKFKIAVSGATHDRAAVQFHDIGVYLVKNEAGEIGFRILAGGGLGRTPIIGQTVRPFLEKQHLLSYLEAILRVYNLFGRRDNKYKARIKILVKETGLEKFTAMVEKEWLRIKDEMLLSNERIEEMKAQFAPPTYDSSASNDSSFEAHLSADASFAKWVKYNTVEHKIAGYRGVYLSLKAPDSPPGDMTDKQLEAVADLADQYSFGEIRSTHRQNLVLADVKQADLFTVWQQLDSIKLATPNIGTVTDMICCPGLDFCSLANAGSIGVAKEINEALDDLDYIHDIGDIKINMSGCMNGCAHQSVGHIGILGVDKHGEEWYQITLGGSSENEAAIGERLGPSVPKDQITATITTILDVYIKQRLEDETFLETVKRVGLEPFKERVYANH</sequence>
<evidence type="ECO:0000256" key="5">
    <source>
        <dbReference type="ARBA" id="ARBA00023002"/>
    </source>
</evidence>
<evidence type="ECO:0000259" key="8">
    <source>
        <dbReference type="Pfam" id="PF01077"/>
    </source>
</evidence>
<evidence type="ECO:0000313" key="10">
    <source>
        <dbReference type="EMBL" id="MCQ8116202.1"/>
    </source>
</evidence>
<evidence type="ECO:0000256" key="2">
    <source>
        <dbReference type="ARBA" id="ARBA00001966"/>
    </source>
</evidence>
<dbReference type="Pfam" id="PF03460">
    <property type="entry name" value="NIR_SIR_ferr"/>
    <property type="match status" value="2"/>
</dbReference>
<organism evidence="10 11">
    <name type="scientific">Methylomonas rosea</name>
    <dbReference type="NCBI Taxonomy" id="2952227"/>
    <lineage>
        <taxon>Bacteria</taxon>
        <taxon>Pseudomonadati</taxon>
        <taxon>Pseudomonadota</taxon>
        <taxon>Gammaproteobacteria</taxon>
        <taxon>Methylococcales</taxon>
        <taxon>Methylococcaceae</taxon>
        <taxon>Methylomonas</taxon>
    </lineage>
</organism>
<name>A0ABT1TN51_9GAMM</name>
<dbReference type="SUPFAM" id="SSF56014">
    <property type="entry name" value="Nitrite and sulphite reductase 4Fe-4S domain-like"/>
    <property type="match status" value="2"/>
</dbReference>
<dbReference type="InterPro" id="IPR045854">
    <property type="entry name" value="NO2/SO3_Rdtase_4Fe4S_sf"/>
</dbReference>
<feature type="domain" description="Nitrite/Sulfite reductase ferredoxin-like" evidence="9">
    <location>
        <begin position="53"/>
        <end position="109"/>
    </location>
</feature>
<feature type="domain" description="Nitrite/Sulfite reductase ferredoxin-like" evidence="9">
    <location>
        <begin position="346"/>
        <end position="396"/>
    </location>
</feature>
<protein>
    <submittedName>
        <fullName evidence="10">Nitrite/sulfite reductase</fullName>
    </submittedName>
</protein>
<keyword evidence="6" id="KW-0408">Iron</keyword>